<dbReference type="Proteomes" id="UP000584931">
    <property type="component" value="Unassembled WGS sequence"/>
</dbReference>
<name>A0A7Y9XBN9_9ACTN</name>
<evidence type="ECO:0000313" key="1">
    <source>
        <dbReference type="EMBL" id="NYH51320.1"/>
    </source>
</evidence>
<sequence length="204" mass="23457">MSDTPMRDRFSHDEITVALLKELDRYGPGGLIFANRSEDRYDTTHARSVDWTRPKVVIYGRGDLAHDLDFYDGDWQEIAAGLTGNAHDEIDRWTEQTMATSALVRTLREDMRCHGMYLDHRPRYGLTDDGGIRTDDTFALRGEPRITFTACCVQHRPASLLASLDMYDQGHFVTTWTQRVTHTAPPRFVREAPLRAQLYLDLRP</sequence>
<protein>
    <submittedName>
        <fullName evidence="1">Uncharacterized protein</fullName>
    </submittedName>
</protein>
<comment type="caution">
    <text evidence="1">The sequence shown here is derived from an EMBL/GenBank/DDBJ whole genome shotgun (WGS) entry which is preliminary data.</text>
</comment>
<dbReference type="RefSeq" id="WP_337797796.1">
    <property type="nucleotide sequence ID" value="NZ_JACCHL010000001.1"/>
</dbReference>
<proteinExistence type="predicted"/>
<dbReference type="EMBL" id="JACCHL010000001">
    <property type="protein sequence ID" value="NYH51320.1"/>
    <property type="molecule type" value="Genomic_DNA"/>
</dbReference>
<evidence type="ECO:0000313" key="2">
    <source>
        <dbReference type="Proteomes" id="UP000584931"/>
    </source>
</evidence>
<reference evidence="1 2" key="1">
    <citation type="submission" date="2020-07" db="EMBL/GenBank/DDBJ databases">
        <title>Sequencing the genomes of 1000 actinobacteria strains.</title>
        <authorList>
            <person name="Klenk H.-P."/>
        </authorList>
    </citation>
    <scope>NUCLEOTIDE SEQUENCE [LARGE SCALE GENOMIC DNA]</scope>
    <source>
        <strain evidence="1 2">DSM 45278</strain>
    </source>
</reference>
<gene>
    <name evidence="1" type="ORF">HNR06_000909</name>
</gene>
<dbReference type="AlphaFoldDB" id="A0A7Y9XBN9"/>
<organism evidence="1 2">
    <name type="scientific">Nocardiopsis sinuspersici</name>
    <dbReference type="NCBI Taxonomy" id="501010"/>
    <lineage>
        <taxon>Bacteria</taxon>
        <taxon>Bacillati</taxon>
        <taxon>Actinomycetota</taxon>
        <taxon>Actinomycetes</taxon>
        <taxon>Streptosporangiales</taxon>
        <taxon>Nocardiopsidaceae</taxon>
        <taxon>Nocardiopsis</taxon>
    </lineage>
</organism>
<accession>A0A7Y9XBN9</accession>